<dbReference type="GO" id="GO:0005737">
    <property type="term" value="C:cytoplasm"/>
    <property type="evidence" value="ECO:0007669"/>
    <property type="project" value="TreeGrafter"/>
</dbReference>
<evidence type="ECO:0000256" key="4">
    <source>
        <dbReference type="ARBA" id="ARBA00022473"/>
    </source>
</evidence>
<comment type="subcellular location">
    <subcellularLocation>
        <location evidence="1">Nucleus</location>
    </subcellularLocation>
</comment>
<evidence type="ECO:0000313" key="9">
    <source>
        <dbReference type="Proteomes" id="UP001214576"/>
    </source>
</evidence>
<keyword evidence="9" id="KW-1185">Reference proteome</keyword>
<protein>
    <recommendedName>
        <fullName evidence="7">CABIT domain-containing protein</fullName>
    </recommendedName>
</protein>
<reference evidence="8" key="1">
    <citation type="submission" date="2022-03" db="EMBL/GenBank/DDBJ databases">
        <title>Genomic analyses of argali, domestic sheep and their hybrids provide insights into chromosomal evolution, heterosis and genetic basis of agronomic traits.</title>
        <authorList>
            <person name="Li M."/>
        </authorList>
    </citation>
    <scope>NUCLEOTIDE SEQUENCE</scope>
    <source>
        <strain evidence="8">CAU-MHL-2022a</strain>
        <tissue evidence="8">Skin</tissue>
    </source>
</reference>
<feature type="domain" description="CABIT" evidence="7">
    <location>
        <begin position="286"/>
        <end position="525"/>
    </location>
</feature>
<dbReference type="Pfam" id="PF12736">
    <property type="entry name" value="CABIT"/>
    <property type="match status" value="2"/>
</dbReference>
<evidence type="ECO:0000256" key="6">
    <source>
        <dbReference type="SAM" id="MobiDB-lite"/>
    </source>
</evidence>
<feature type="domain" description="CABIT" evidence="7">
    <location>
        <begin position="37"/>
        <end position="269"/>
    </location>
</feature>
<comment type="similarity">
    <text evidence="3">Belongs to the ripply family.</text>
</comment>
<comment type="similarity">
    <text evidence="2">Belongs to the themis family.</text>
</comment>
<dbReference type="EMBL" id="JAKZEL010000011">
    <property type="protein sequence ID" value="KAI4539278.1"/>
    <property type="molecule type" value="Genomic_DNA"/>
</dbReference>
<evidence type="ECO:0000256" key="2">
    <source>
        <dbReference type="ARBA" id="ARBA00006414"/>
    </source>
</evidence>
<dbReference type="PANTHER" id="PTHR15215">
    <property type="entry name" value="CABIT DOMAIN-CONTAINING PROTEIN"/>
    <property type="match status" value="1"/>
</dbReference>
<dbReference type="PANTHER" id="PTHR15215:SF1">
    <property type="entry name" value="PROTEIN THEMIS"/>
    <property type="match status" value="1"/>
</dbReference>
<evidence type="ECO:0000256" key="3">
    <source>
        <dbReference type="ARBA" id="ARBA00006944"/>
    </source>
</evidence>
<dbReference type="InterPro" id="IPR039671">
    <property type="entry name" value="THEMIS"/>
</dbReference>
<dbReference type="Proteomes" id="UP001214576">
    <property type="component" value="Unassembled WGS sequence"/>
</dbReference>
<organism evidence="8 9">
    <name type="scientific">Ovis ammon polii</name>
    <dbReference type="NCBI Taxonomy" id="230172"/>
    <lineage>
        <taxon>Eukaryota</taxon>
        <taxon>Metazoa</taxon>
        <taxon>Chordata</taxon>
        <taxon>Craniata</taxon>
        <taxon>Vertebrata</taxon>
        <taxon>Euteleostomi</taxon>
        <taxon>Mammalia</taxon>
        <taxon>Eutheria</taxon>
        <taxon>Laurasiatheria</taxon>
        <taxon>Artiodactyla</taxon>
        <taxon>Ruminantia</taxon>
        <taxon>Pecora</taxon>
        <taxon>Bovidae</taxon>
        <taxon>Caprinae</taxon>
        <taxon>Ovis</taxon>
    </lineage>
</organism>
<keyword evidence="4" id="KW-0217">Developmental protein</keyword>
<accession>A0AAD4Y985</accession>
<dbReference type="GO" id="GO:0005634">
    <property type="term" value="C:nucleus"/>
    <property type="evidence" value="ECO:0007669"/>
    <property type="project" value="UniProtKB-SubCell"/>
</dbReference>
<proteinExistence type="inferred from homology"/>
<evidence type="ECO:0000259" key="7">
    <source>
        <dbReference type="Pfam" id="PF12736"/>
    </source>
</evidence>
<keyword evidence="5" id="KW-0539">Nucleus</keyword>
<gene>
    <name evidence="8" type="ORF">MG293_010670</name>
</gene>
<feature type="region of interest" description="Disordered" evidence="6">
    <location>
        <begin position="659"/>
        <end position="680"/>
    </location>
</feature>
<dbReference type="Pfam" id="PF05612">
    <property type="entry name" value="Leg1"/>
    <property type="match status" value="2"/>
</dbReference>
<dbReference type="InterPro" id="IPR008499">
    <property type="entry name" value="Leg1"/>
</dbReference>
<evidence type="ECO:0000256" key="1">
    <source>
        <dbReference type="ARBA" id="ARBA00004123"/>
    </source>
</evidence>
<dbReference type="InterPro" id="IPR025946">
    <property type="entry name" value="CABIT_dom"/>
</dbReference>
<comment type="caution">
    <text evidence="8">The sequence shown here is derived from an EMBL/GenBank/DDBJ whole genome shotgun (WGS) entry which is preliminary data.</text>
</comment>
<feature type="region of interest" description="Disordered" evidence="6">
    <location>
        <begin position="583"/>
        <end position="604"/>
    </location>
</feature>
<dbReference type="InterPro" id="IPR028127">
    <property type="entry name" value="Ripply_fam"/>
</dbReference>
<name>A0AAD4Y985_OVIAM</name>
<dbReference type="GO" id="GO:0050852">
    <property type="term" value="P:T cell receptor signaling pathway"/>
    <property type="evidence" value="ECO:0007669"/>
    <property type="project" value="TreeGrafter"/>
</dbReference>
<evidence type="ECO:0000313" key="8">
    <source>
        <dbReference type="EMBL" id="KAI4539278.1"/>
    </source>
</evidence>
<dbReference type="AlphaFoldDB" id="A0AAD4Y985"/>
<sequence length="1249" mass="143680">MAFQCGKEGLSHIGEKKIDIFKNEVDETGANYTERSSVYEMFGNECCLSTGEVIKITDLKIKKIMAEICGHVEGCVSPQSFELPMNFPGLFKIVADTTPYLTMEEITKANHIRPSRLNHPCFYHQKDIKLENLIIKQGERIMLNSVEEINGEIMVDCSVLRNHQNHSFALPLSQEGEFYECEDEHIYTLKEIIQWKIPKNRTRTVILTGFSAKWDSTNPFPRGFYGAVILKPVYEIQGVMKFRKDIVRILPSLDVEVKDITDSYDANWFLQVLSTQDLYEMANKEFPIVAEVIEAPQGNQLPISILQPGKTIVIHKKCQASKILASEIRSNSSKRHFLIPISYKGKFKRRPREFPTPYDLKIAKSEKEPLHVVATKAFHSPFEELSSVSVGDEFLVHHSQTTEVFCEGIKKVMDVLVCEKILKNSHEAALLPLYMDGGFVEVIHDKKLYQISELCAQFRLPFNVKVSVRDLFIEKDILAAIPGLQLEESITNSYLLISDFANPKECWEIPVGRVNMTVQLVNNFSGDTGSFLVSTLVEEITEEQYYLIRRHESSFLHPPPRPPKHPSVEKIELTSLSLAKERTVDLPKSPKPKHRPDFGGTKGPLDVVPPEVVIAERTLVIASSVHVDRSKKLYSNQAGLDSKVRAGCQNDLADLEKEKKKTEATAVTDPGSTTHENDNYPPFWGQTDGDIAEFPVQNNKIIVDPWKYMDRLRIFKILITESNKYFASFGKNDTGNVFWALTLLYGRLFKSGISYYVVIMYFLAAIESEFLGNLPYEVELLSREEYRSNFCYSVEECRAAYPQTMDIHNRFYKYLQSRKIVSTTSGTPQYNTDEDTAIFKMWAAHQAALDVAKPKFRDVSFYSSETERDFTMDFLLAAEFIEAVLYRPYFESSAEFLAGFPHRLLTDQDRNVLTSINYYVLIMYFLAAIESEFLGNLPYEVELLSRKEYRSNFCYSVEECRAAYPQAMDIANRFYKYLQSRKIVSTTSGIPQYDTDEDTAIFKMWAAHQAAVDVAKPKFRDVSFYSSETERDFTMDFLLTIEFVEAVLYRPYFESSAELLVGFPHRLLTDQDRNGLTSNFSRREKALMTVAKLITKINKSTDQDHNVLTSNFSIREKVLMTAVKLLQKINKSTGYDLYAFLRNEKYEIISLQFNSRVIVAYTSRVLLVRDFRAQNPQSSGDRGLKTEERRSRRHRTTPWRRLFWPKSKCYDYLYQEAEALLKNFPIQATISFYEDSDSEDETEELICEN</sequence>
<dbReference type="Pfam" id="PF14998">
    <property type="entry name" value="Ripply"/>
    <property type="match status" value="1"/>
</dbReference>
<evidence type="ECO:0000256" key="5">
    <source>
        <dbReference type="ARBA" id="ARBA00023242"/>
    </source>
</evidence>